<dbReference type="Proteomes" id="UP001243375">
    <property type="component" value="Unassembled WGS sequence"/>
</dbReference>
<proteinExistence type="predicted"/>
<protein>
    <submittedName>
        <fullName evidence="1">Uncharacterized protein</fullName>
    </submittedName>
</protein>
<organism evidence="1 2">
    <name type="scientific">Naganishia vaughanmartiniae</name>
    <dbReference type="NCBI Taxonomy" id="1424756"/>
    <lineage>
        <taxon>Eukaryota</taxon>
        <taxon>Fungi</taxon>
        <taxon>Dikarya</taxon>
        <taxon>Basidiomycota</taxon>
        <taxon>Agaricomycotina</taxon>
        <taxon>Tremellomycetes</taxon>
        <taxon>Filobasidiales</taxon>
        <taxon>Filobasidiaceae</taxon>
        <taxon>Naganishia</taxon>
    </lineage>
</organism>
<evidence type="ECO:0000313" key="1">
    <source>
        <dbReference type="EMBL" id="KAJ9123933.1"/>
    </source>
</evidence>
<reference evidence="1" key="1">
    <citation type="submission" date="2023-04" db="EMBL/GenBank/DDBJ databases">
        <title>Draft Genome sequencing of Naganishia species isolated from polar environments using Oxford Nanopore Technology.</title>
        <authorList>
            <person name="Leo P."/>
            <person name="Venkateswaran K."/>
        </authorList>
    </citation>
    <scope>NUCLEOTIDE SEQUENCE</scope>
    <source>
        <strain evidence="1">MNA-CCFEE 5425</strain>
    </source>
</reference>
<evidence type="ECO:0000313" key="2">
    <source>
        <dbReference type="Proteomes" id="UP001243375"/>
    </source>
</evidence>
<keyword evidence="2" id="KW-1185">Reference proteome</keyword>
<accession>A0ACC2XJX0</accession>
<name>A0ACC2XJX0_9TREE</name>
<gene>
    <name evidence="1" type="ORF">QFC22_000724</name>
</gene>
<comment type="caution">
    <text evidence="1">The sequence shown here is derived from an EMBL/GenBank/DDBJ whole genome shotgun (WGS) entry which is preliminary data.</text>
</comment>
<dbReference type="EMBL" id="JASBWU010000002">
    <property type="protein sequence ID" value="KAJ9123933.1"/>
    <property type="molecule type" value="Genomic_DNA"/>
</dbReference>
<sequence>MDFEADASTSFKFQPANTNYHAPAPAIRASTSDAHPPHATSTTSMKQPLSGPADQSTSTRAIFPGLNKSMEKPTPFTLAGRRDNQDITAQVKDSGRKSLQHVVDGGIIKDVIRIESVQQKENYAVSVGIVSESLAEGPTTALNLIPHGSFGISARQTNGTASNTSASLHRGLLAMMPALAQEQGHAPVHKQAGLAPGQVDEEFSQSLPLPLESQVAESYQTQGYVEDSYQTQGHGDDSYHRQGHVDDSHQTPGQIEDSYQAQDQTDDSYLAQEDRNLIENDSSQIAEMVGVEGVGDNEDKEATIARDQEEGRSLTAQEMMSPSATRNVDMAREEGELGRLNDAGVAEQLDIMPMLQTAMHQSTAAQSQLALPARQPCQDVSDHANGTKEGNPAGSQRQAGNPRQLRQEAHDDTSQRQTTAPTKALPRHDSQPVDNATGPVTVAVKEPYDVAPRTTSNAIQCSLSSHSGSVRVLPSRKRLVHLQSASNLDSGNQGVLSTVISRPSDQSHLDVGSEMAVNSQEPSTHVSQIAIQPAAKQAGRKLEPVAKAPGKSGVKTLPEPGMFKKKTHGSVKQQMMVGGVKEQIAGNARYQKQISQIIGGPAMTAKEVREARDAAKPPQHVDPTEEAVFRPIVTPTKKQRDEALDALLSRASISSPASRSNKGHPRAGQVQERQAERIATRSTSRPHPSVGTSHDGAIDEKTAIDLMFKAREREAEISRLRSQVKALLSQSAVLEKEKIQLVTRNEETLSKNEQVLRKHKEAVARARDIVNQSQTIRDTCQRDLAQIRENWVRSLQRLGMCKPELDEAKEALISGVAAMHQVKSENEHLGLTAIDLQGQLDEETSGRSANHEALLQAMANVQALTEQCQGLREEFAAAQRIAIEEHHTSLAALERDRESLRESLKCQVHSLTAENKNLSDKNHTLQTAVVKAETLAATLSDHLEEAKESAHELEESHRAEEKARRLAYQSLETEYEKLKQEYEKAHAVVSSHAKTMKTLQEQVDCHGADFALQLQAHDAALLHQKNAAYFKEKELTDELLGLKADYAAMRSALTKSEGDVQQKDGEKQEITEKHKQLKCRLKEMQSDYEASREAAAKTASELAVDLKHEGRRSMNLERTLEQLGKELSDVAEEKEELEVALATAEKTCESHLNRSKEIEAKYASLQDEVEELRKRAQDGQAAHLEDVTKERAKYEEIQAIQESFKKRYQTGEDLVSQFRRIGHWHYILTASDNRQSSNETKGELAVAQTEASRWRKTAGRASTTVYQQSQKLGGRNLIGSDFEDPSSSPHEPLRSALSRTEHAPLIDFGDVAAQLSRAPSTPLTDVGSSPQEQISKPPPTQTLTSFLAGTVSTTKRVSFQELAGDASDEMDNDVPDSLGKIAGEEDEMEEDIEESESLMEAANTFTSRAASSIGNFTQSGNKHVSIQREESVRSEVTPAVAVPARSTQNKTTGNAALGMIRTTRSQSQTTTYSGASRKRVASIVVGNDMESFTSTQEDAIYGKRGATKKQRR</sequence>